<dbReference type="InterPro" id="IPR015285">
    <property type="entry name" value="RIO2_wHTH_N"/>
</dbReference>
<dbReference type="Proteomes" id="UP001201020">
    <property type="component" value="Chromosome"/>
</dbReference>
<dbReference type="InterPro" id="IPR036390">
    <property type="entry name" value="WH_DNA-bd_sf"/>
</dbReference>
<dbReference type="PANTHER" id="PTHR45852">
    <property type="entry name" value="SER/THR-PROTEIN KINASE RIO2"/>
    <property type="match status" value="1"/>
</dbReference>
<comment type="catalytic activity">
    <reaction evidence="12">
        <text>L-seryl-[protein] + ATP = O-phospho-L-seryl-[protein] + ADP + H(+)</text>
        <dbReference type="Rhea" id="RHEA:17989"/>
        <dbReference type="Rhea" id="RHEA-COMP:9863"/>
        <dbReference type="Rhea" id="RHEA-COMP:11604"/>
        <dbReference type="ChEBI" id="CHEBI:15378"/>
        <dbReference type="ChEBI" id="CHEBI:29999"/>
        <dbReference type="ChEBI" id="CHEBI:30616"/>
        <dbReference type="ChEBI" id="CHEBI:83421"/>
        <dbReference type="ChEBI" id="CHEBI:456216"/>
        <dbReference type="EC" id="2.7.11.1"/>
    </reaction>
</comment>
<dbReference type="InterPro" id="IPR011009">
    <property type="entry name" value="Kinase-like_dom_sf"/>
</dbReference>
<dbReference type="Pfam" id="PF01163">
    <property type="entry name" value="RIO1"/>
    <property type="match status" value="1"/>
</dbReference>
<evidence type="ECO:0000256" key="1">
    <source>
        <dbReference type="ARBA" id="ARBA00001946"/>
    </source>
</evidence>
<evidence type="ECO:0000259" key="13">
    <source>
        <dbReference type="PROSITE" id="PS50011"/>
    </source>
</evidence>
<dbReference type="SMART" id="SM00090">
    <property type="entry name" value="RIO"/>
    <property type="match status" value="1"/>
</dbReference>
<dbReference type="Pfam" id="PF09202">
    <property type="entry name" value="Rio2_N"/>
    <property type="match status" value="1"/>
</dbReference>
<keyword evidence="8 14" id="KW-0418">Kinase</keyword>
<dbReference type="PANTHER" id="PTHR45852:SF1">
    <property type="entry name" value="SERINE_THREONINE-PROTEIN KINASE RIO2"/>
    <property type="match status" value="1"/>
</dbReference>
<protein>
    <recommendedName>
        <fullName evidence="3">non-specific serine/threonine protein kinase</fullName>
        <ecNumber evidence="3">2.7.11.1</ecNumber>
    </recommendedName>
</protein>
<keyword evidence="5" id="KW-0808">Transferase</keyword>
<evidence type="ECO:0000256" key="7">
    <source>
        <dbReference type="ARBA" id="ARBA00022741"/>
    </source>
</evidence>
<dbReference type="InterPro" id="IPR000719">
    <property type="entry name" value="Prot_kinase_dom"/>
</dbReference>
<dbReference type="GO" id="GO:0004674">
    <property type="term" value="F:protein serine/threonine kinase activity"/>
    <property type="evidence" value="ECO:0007669"/>
    <property type="project" value="UniProtKB-KW"/>
</dbReference>
<evidence type="ECO:0000313" key="14">
    <source>
        <dbReference type="EMBL" id="UJG40681.1"/>
    </source>
</evidence>
<evidence type="ECO:0000256" key="4">
    <source>
        <dbReference type="ARBA" id="ARBA00022527"/>
    </source>
</evidence>
<proteinExistence type="inferred from homology"/>
<dbReference type="EMBL" id="CP084166">
    <property type="protein sequence ID" value="UJG40681.1"/>
    <property type="molecule type" value="Genomic_DNA"/>
</dbReference>
<evidence type="ECO:0000256" key="5">
    <source>
        <dbReference type="ARBA" id="ARBA00022679"/>
    </source>
</evidence>
<reference evidence="14" key="1">
    <citation type="journal article" date="2022" name="Nat. Microbiol.">
        <title>Unique mobile elements and scalable gene flow at the prokaryote-eukaryote boundary revealed by circularized Asgard archaea genomes.</title>
        <authorList>
            <person name="Wu F."/>
            <person name="Speth D.R."/>
            <person name="Philosof A."/>
            <person name="Cremiere A."/>
            <person name="Narayanan A."/>
            <person name="Barco R.A."/>
            <person name="Connon S.A."/>
            <person name="Amend J.P."/>
            <person name="Antoshechkin I.A."/>
            <person name="Orphan V.J."/>
        </authorList>
    </citation>
    <scope>NUCLEOTIDE SEQUENCE</scope>
    <source>
        <strain evidence="14">PM71</strain>
    </source>
</reference>
<dbReference type="SUPFAM" id="SSF56112">
    <property type="entry name" value="Protein kinase-like (PK-like)"/>
    <property type="match status" value="1"/>
</dbReference>
<dbReference type="AlphaFoldDB" id="A0A9Y1BKE3"/>
<dbReference type="CDD" id="cd05144">
    <property type="entry name" value="RIO2_C"/>
    <property type="match status" value="1"/>
</dbReference>
<evidence type="ECO:0000256" key="8">
    <source>
        <dbReference type="ARBA" id="ARBA00022777"/>
    </source>
</evidence>
<gene>
    <name evidence="14" type="ORF">K9W45_12700</name>
</gene>
<comment type="catalytic activity">
    <reaction evidence="11">
        <text>L-threonyl-[protein] + ATP = O-phospho-L-threonyl-[protein] + ADP + H(+)</text>
        <dbReference type="Rhea" id="RHEA:46608"/>
        <dbReference type="Rhea" id="RHEA-COMP:11060"/>
        <dbReference type="Rhea" id="RHEA-COMP:11605"/>
        <dbReference type="ChEBI" id="CHEBI:15378"/>
        <dbReference type="ChEBI" id="CHEBI:30013"/>
        <dbReference type="ChEBI" id="CHEBI:30616"/>
        <dbReference type="ChEBI" id="CHEBI:61977"/>
        <dbReference type="ChEBI" id="CHEBI:456216"/>
        <dbReference type="EC" id="2.7.11.1"/>
    </reaction>
</comment>
<dbReference type="InterPro" id="IPR030484">
    <property type="entry name" value="Rio2"/>
</dbReference>
<evidence type="ECO:0000256" key="6">
    <source>
        <dbReference type="ARBA" id="ARBA00022723"/>
    </source>
</evidence>
<evidence type="ECO:0000256" key="2">
    <source>
        <dbReference type="ARBA" id="ARBA00009196"/>
    </source>
</evidence>
<keyword evidence="6" id="KW-0479">Metal-binding</keyword>
<accession>A0A9Y1BKE3</accession>
<name>A0A9Y1BKE3_9ARCH</name>
<dbReference type="GO" id="GO:0046872">
    <property type="term" value="F:metal ion binding"/>
    <property type="evidence" value="ECO:0007669"/>
    <property type="project" value="UniProtKB-KW"/>
</dbReference>
<dbReference type="FunFam" id="3.30.200.20:FF:000052">
    <property type="entry name" value="Serine/threonine-protein kinase RIO2"/>
    <property type="match status" value="1"/>
</dbReference>
<dbReference type="GO" id="GO:0030688">
    <property type="term" value="C:preribosome, small subunit precursor"/>
    <property type="evidence" value="ECO:0007669"/>
    <property type="project" value="TreeGrafter"/>
</dbReference>
<dbReference type="Gene3D" id="1.10.10.10">
    <property type="entry name" value="Winged helix-like DNA-binding domain superfamily/Winged helix DNA-binding domain"/>
    <property type="match status" value="1"/>
</dbReference>
<keyword evidence="9" id="KW-0067">ATP-binding</keyword>
<dbReference type="GO" id="GO:0005524">
    <property type="term" value="F:ATP binding"/>
    <property type="evidence" value="ECO:0007669"/>
    <property type="project" value="UniProtKB-KW"/>
</dbReference>
<dbReference type="InterPro" id="IPR036388">
    <property type="entry name" value="WH-like_DNA-bd_sf"/>
</dbReference>
<evidence type="ECO:0000256" key="12">
    <source>
        <dbReference type="ARBA" id="ARBA00048679"/>
    </source>
</evidence>
<dbReference type="InterPro" id="IPR018934">
    <property type="entry name" value="RIO_dom"/>
</dbReference>
<dbReference type="GO" id="GO:0005829">
    <property type="term" value="C:cytosol"/>
    <property type="evidence" value="ECO:0007669"/>
    <property type="project" value="TreeGrafter"/>
</dbReference>
<evidence type="ECO:0000256" key="11">
    <source>
        <dbReference type="ARBA" id="ARBA00047899"/>
    </source>
</evidence>
<dbReference type="Gene3D" id="1.10.510.10">
    <property type="entry name" value="Transferase(Phosphotransferase) domain 1"/>
    <property type="match status" value="1"/>
</dbReference>
<comment type="cofactor">
    <cofactor evidence="1">
        <name>Mg(2+)</name>
        <dbReference type="ChEBI" id="CHEBI:18420"/>
    </cofactor>
</comment>
<dbReference type="EC" id="2.7.11.1" evidence="3"/>
<feature type="domain" description="Protein kinase" evidence="13">
    <location>
        <begin position="96"/>
        <end position="295"/>
    </location>
</feature>
<keyword evidence="4 14" id="KW-0723">Serine/threonine-protein kinase</keyword>
<organism evidence="14">
    <name type="scientific">Candidatus Heimdallarchaeum aukensis</name>
    <dbReference type="NCBI Taxonomy" id="2876573"/>
    <lineage>
        <taxon>Archaea</taxon>
        <taxon>Promethearchaeati</taxon>
        <taxon>Candidatus Heimdallarchaeota</taxon>
        <taxon>Candidatus Heimdallarchaeia (ex Rinke et al. 2021) (nom. nud.)</taxon>
        <taxon>Candidatus Heimdallarchaeales</taxon>
        <taxon>Candidatus Heimdallarchaeaceae</taxon>
        <taxon>Candidatus Heimdallarchaeum</taxon>
    </lineage>
</organism>
<dbReference type="InterPro" id="IPR000687">
    <property type="entry name" value="RIO_kinase"/>
</dbReference>
<dbReference type="Gene3D" id="3.30.200.20">
    <property type="entry name" value="Phosphorylase Kinase, domain 1"/>
    <property type="match status" value="1"/>
</dbReference>
<evidence type="ECO:0000256" key="10">
    <source>
        <dbReference type="ARBA" id="ARBA00022842"/>
    </source>
</evidence>
<dbReference type="GO" id="GO:0030490">
    <property type="term" value="P:maturation of SSU-rRNA"/>
    <property type="evidence" value="ECO:0007669"/>
    <property type="project" value="TreeGrafter"/>
</dbReference>
<dbReference type="PROSITE" id="PS50011">
    <property type="entry name" value="PROTEIN_KINASE_DOM"/>
    <property type="match status" value="1"/>
</dbReference>
<evidence type="ECO:0000256" key="9">
    <source>
        <dbReference type="ARBA" id="ARBA00022840"/>
    </source>
</evidence>
<keyword evidence="10" id="KW-0460">Magnesium</keyword>
<comment type="similarity">
    <text evidence="2">Belongs to the protein kinase superfamily. RIO-type Ser/Thr kinase family.</text>
</comment>
<keyword evidence="7" id="KW-0547">Nucleotide-binding</keyword>
<evidence type="ECO:0000256" key="3">
    <source>
        <dbReference type="ARBA" id="ARBA00012513"/>
    </source>
</evidence>
<dbReference type="SUPFAM" id="SSF46785">
    <property type="entry name" value="Winged helix' DNA-binding domain"/>
    <property type="match status" value="1"/>
</dbReference>
<sequence length="295" mass="34293">MPISLNAVKVLKELDKEDIRILQMIEVLLKEGEYAPLEKIAKYAGFTVKETNYRLSKIHKLKLIERWKGHYIGYTLKFAGFDALALNALYEGGIISSVGSARGVGKESDIYYALDFEGNEVIIKINRTGRASFRNVKKKRDFLEKRTHYSIYFTAYLSARREYEILSKLQGSKLPVPKIRGYNRHIIVMDIIKGKELVNIDYIEKPLKVLKQIIKFERKLYKKYKLIHADLTEYNIIYDEDSKKITIIDFPQAVTIDHPNALELLERDVNHLMEFFGKKYGVSLETDSVLKFITK</sequence>